<feature type="transmembrane region" description="Helical" evidence="3">
    <location>
        <begin position="882"/>
        <end position="904"/>
    </location>
</feature>
<organism evidence="4 5">
    <name type="scientific">Durusdinium trenchii</name>
    <dbReference type="NCBI Taxonomy" id="1381693"/>
    <lineage>
        <taxon>Eukaryota</taxon>
        <taxon>Sar</taxon>
        <taxon>Alveolata</taxon>
        <taxon>Dinophyceae</taxon>
        <taxon>Suessiales</taxon>
        <taxon>Symbiodiniaceae</taxon>
        <taxon>Durusdinium</taxon>
    </lineage>
</organism>
<proteinExistence type="predicted"/>
<evidence type="ECO:0000256" key="1">
    <source>
        <dbReference type="ARBA" id="ARBA00022614"/>
    </source>
</evidence>
<name>A0ABP0QFA0_9DINO</name>
<feature type="transmembrane region" description="Helical" evidence="3">
    <location>
        <begin position="475"/>
        <end position="496"/>
    </location>
</feature>
<dbReference type="SUPFAM" id="SSF52058">
    <property type="entry name" value="L domain-like"/>
    <property type="match status" value="1"/>
</dbReference>
<reference evidence="4 5" key="1">
    <citation type="submission" date="2024-02" db="EMBL/GenBank/DDBJ databases">
        <authorList>
            <person name="Chen Y."/>
            <person name="Shah S."/>
            <person name="Dougan E. K."/>
            <person name="Thang M."/>
            <person name="Chan C."/>
        </authorList>
    </citation>
    <scope>NUCLEOTIDE SEQUENCE [LARGE SCALE GENOMIC DNA]</scope>
</reference>
<feature type="transmembrane region" description="Helical" evidence="3">
    <location>
        <begin position="969"/>
        <end position="989"/>
    </location>
</feature>
<keyword evidence="3" id="KW-1133">Transmembrane helix</keyword>
<dbReference type="EMBL" id="CAXAMN010024333">
    <property type="protein sequence ID" value="CAK9085672.1"/>
    <property type="molecule type" value="Genomic_DNA"/>
</dbReference>
<gene>
    <name evidence="4" type="ORF">CCMP2556_LOCUS41581</name>
</gene>
<protein>
    <submittedName>
        <fullName evidence="4">Uncharacterized protein</fullName>
    </submittedName>
</protein>
<evidence type="ECO:0000313" key="5">
    <source>
        <dbReference type="Proteomes" id="UP001642484"/>
    </source>
</evidence>
<dbReference type="Pfam" id="PF13855">
    <property type="entry name" value="LRR_8"/>
    <property type="match status" value="2"/>
</dbReference>
<dbReference type="Proteomes" id="UP001642484">
    <property type="component" value="Unassembled WGS sequence"/>
</dbReference>
<dbReference type="PANTHER" id="PTHR45617">
    <property type="entry name" value="LEUCINE RICH REPEAT FAMILY PROTEIN"/>
    <property type="match status" value="1"/>
</dbReference>
<dbReference type="InterPro" id="IPR003591">
    <property type="entry name" value="Leu-rich_rpt_typical-subtyp"/>
</dbReference>
<feature type="transmembrane region" description="Helical" evidence="3">
    <location>
        <begin position="787"/>
        <end position="808"/>
    </location>
</feature>
<comment type="caution">
    <text evidence="4">The sequence shown here is derived from an EMBL/GenBank/DDBJ whole genome shotgun (WGS) entry which is preliminary data.</text>
</comment>
<keyword evidence="5" id="KW-1185">Reference proteome</keyword>
<dbReference type="SUPFAM" id="SSF52047">
    <property type="entry name" value="RNI-like"/>
    <property type="match status" value="1"/>
</dbReference>
<dbReference type="InterPro" id="IPR032675">
    <property type="entry name" value="LRR_dom_sf"/>
</dbReference>
<feature type="transmembrane region" description="Helical" evidence="3">
    <location>
        <begin position="1010"/>
        <end position="1031"/>
    </location>
</feature>
<feature type="transmembrane region" description="Helical" evidence="3">
    <location>
        <begin position="916"/>
        <end position="937"/>
    </location>
</feature>
<evidence type="ECO:0000313" key="4">
    <source>
        <dbReference type="EMBL" id="CAK9085672.1"/>
    </source>
</evidence>
<feature type="non-terminal residue" evidence="4">
    <location>
        <position position="1"/>
    </location>
</feature>
<feature type="transmembrane region" description="Helical" evidence="3">
    <location>
        <begin position="840"/>
        <end position="862"/>
    </location>
</feature>
<feature type="non-terminal residue" evidence="4">
    <location>
        <position position="1266"/>
    </location>
</feature>
<dbReference type="InterPro" id="IPR001611">
    <property type="entry name" value="Leu-rich_rpt"/>
</dbReference>
<dbReference type="Pfam" id="PF00560">
    <property type="entry name" value="LRR_1"/>
    <property type="match status" value="1"/>
</dbReference>
<feature type="transmembrane region" description="Helical" evidence="3">
    <location>
        <begin position="733"/>
        <end position="758"/>
    </location>
</feature>
<keyword evidence="1" id="KW-0433">Leucine-rich repeat</keyword>
<dbReference type="SMART" id="SM00369">
    <property type="entry name" value="LRR_TYP"/>
    <property type="match status" value="5"/>
</dbReference>
<keyword evidence="3" id="KW-0472">Membrane</keyword>
<keyword evidence="2" id="KW-0677">Repeat</keyword>
<evidence type="ECO:0000256" key="3">
    <source>
        <dbReference type="SAM" id="Phobius"/>
    </source>
</evidence>
<accession>A0ABP0QFA0</accession>
<evidence type="ECO:0000256" key="2">
    <source>
        <dbReference type="ARBA" id="ARBA00022737"/>
    </source>
</evidence>
<keyword evidence="3" id="KW-0812">Transmembrane</keyword>
<sequence length="1266" mass="141364">QEEIAVNPRSTSFYKAMTLSLGAVLILDKDATPFTRIWCCFEESIAVEERKTGTPLLLDVAATDSSNQAYVITDGLAAAEARQMPLLGFLAKSLREANFPTLLAQKGLGIDISKAKASQAEDKTRILNCIRMPHARTKELTEVAPLQDRNYFAVNQALAAHFALALWFGFVAQGHDTNDLLRALAADSSRHVVELSFTGCRGFTNDSLRQLLRHLPRQLRTLRLDLGFSGIESWDFEEMPPLEQLTLRFTGSRLADVSGLPRMLDTEHRLAQSLRSLHLWFSNLPSLVELGSWEPLAKLQLEELVLQLDHCGQVLPEAKQSLYDCVKRLKSSQRGLDLRLMIEGVTELSWHSWWRPGCQQAIQEVELADSKAVDHVDIDDSSESGSATCAPFPCSHSSCNEFHENMHGFCNKHRLRRHSWKLASCCQTAWHWTELILLFAMQAASEIERPIALAAILLSLYPVACLSMEESVGVPWAVTCTSLGATVLCSLVTTSLRLDRMRVQALNLCLATETSYSQVLQLPDSPSMAMGSSFPAQKLHSLQVPTVPTMGCGFADPRDLRQQSSDLSEIFLGAQRHLHLLRKAMNLALPDATVKMKLLTSLSDEEQQSPQKVVDALQCKLICKNMLDVQQSFNGLKDRINSEEVSSLRIAAVRDTFAEMNESSCHKCCQVVLEVDNYYASVFLMDFNLTRLENQRSDVTKLAEHFGLLDDFISKWETSMRLRNYVPDMRRPLVFAGTTLLQIVSLVVSLFMAVQYFLRYADRIRSHLPGFLLDALLLDREESGETILQATCLALPYLVLVVVFIQQLRRWKIGKKRPQPTQVLYEKYFGLRGTYYPVKVAVLQGFTVLVQAFGKISLLSGLVTFAQHKADASAIRLLTAGFWMFFVLLCWNSVYPLVLLVFPTPWTRIGAALTDAVLDLGYILTYLGMVLVAMLRLQTASDAWGNFGEDLTLSFSNRISPVFAFPTDFLGYAAVYTNLAHACCVAHVLQRTNWNLPVQSRSQRQQHKCLPRLFGAFLSMGLLVMLTVLVIKQEGFPMTHGKNMKCFPCQCSKSAGSDGLQVYSCSLAAVLRQQQVNLAGKNITSIDPKALSSLGCRLQRLSLSNNTLIHLPPNLFAGLGCLEQLDLTRTKLQELHDDAFRGLEKLKLLTMSDNELSHLSAMVLRQMPLLEQLLLGGKSDEKTHRRIVEGNRITELGAIFGHNAALQVIDFSENQLMQIDAAAFSGLRALKTLKLRSNKMITIPAVQGLAKLQTLELYGNKISRLS</sequence>
<dbReference type="Gene3D" id="3.80.10.10">
    <property type="entry name" value="Ribonuclease Inhibitor"/>
    <property type="match status" value="3"/>
</dbReference>
<dbReference type="PANTHER" id="PTHR45617:SF181">
    <property type="entry name" value="LP04042P"/>
    <property type="match status" value="1"/>
</dbReference>